<dbReference type="EMBL" id="CADCVN010001596">
    <property type="protein sequence ID" value="CAA9538133.1"/>
    <property type="molecule type" value="Genomic_DNA"/>
</dbReference>
<name>A0A6J4U4R5_9BACT</name>
<dbReference type="AlphaFoldDB" id="A0A6J4U4R5"/>
<evidence type="ECO:0008006" key="2">
    <source>
        <dbReference type="Google" id="ProtNLM"/>
    </source>
</evidence>
<proteinExistence type="predicted"/>
<reference evidence="1" key="1">
    <citation type="submission" date="2020-02" db="EMBL/GenBank/DDBJ databases">
        <authorList>
            <person name="Meier V. D."/>
        </authorList>
    </citation>
    <scope>NUCLEOTIDE SEQUENCE</scope>
    <source>
        <strain evidence="1">AVDCRST_MAG96</strain>
    </source>
</reference>
<organism evidence="1">
    <name type="scientific">uncultured Segetibacter sp</name>
    <dbReference type="NCBI Taxonomy" id="481133"/>
    <lineage>
        <taxon>Bacteria</taxon>
        <taxon>Pseudomonadati</taxon>
        <taxon>Bacteroidota</taxon>
        <taxon>Chitinophagia</taxon>
        <taxon>Chitinophagales</taxon>
        <taxon>Chitinophagaceae</taxon>
        <taxon>Segetibacter</taxon>
        <taxon>environmental samples</taxon>
    </lineage>
</organism>
<accession>A0A6J4U4R5</accession>
<sequence>MFISIEEKQVKGYLGIQLLKRQLQTEVEFTTIMLFEKLESVKQFAGENYEVAYVPAKARELLSRFDENSIHHEVIHELYYDW</sequence>
<evidence type="ECO:0000313" key="1">
    <source>
        <dbReference type="EMBL" id="CAA9538133.1"/>
    </source>
</evidence>
<protein>
    <recommendedName>
        <fullName evidence="2">Antibiotic biosynthesis monooxygenase</fullName>
    </recommendedName>
</protein>
<gene>
    <name evidence="1" type="ORF">AVDCRST_MAG96-4078</name>
</gene>